<dbReference type="Proteomes" id="UP001463665">
    <property type="component" value="Chromosome"/>
</dbReference>
<evidence type="ECO:0000313" key="1">
    <source>
        <dbReference type="EMBL" id="XAO75699.1"/>
    </source>
</evidence>
<accession>A0AAU6WTC1</accession>
<reference evidence="1 2" key="1">
    <citation type="submission" date="2024-04" db="EMBL/GenBank/DDBJ databases">
        <title>Genome sequencing and assembly of rice foliar adapted Chryseobacterium endophyticum OsEnb-ALM-A6.</title>
        <authorList>
            <person name="Kumar S."/>
            <person name="Javed M."/>
            <person name="Chouhan V."/>
            <person name="Charishma K."/>
            <person name="Patel A."/>
            <person name="Kumar M."/>
            <person name="Sahu K.P."/>
            <person name="Kumar A."/>
        </authorList>
    </citation>
    <scope>NUCLEOTIDE SEQUENCE [LARGE SCALE GENOMIC DNA]</scope>
    <source>
        <strain evidence="1 2">OsEnb-ALM-A6</strain>
    </source>
</reference>
<organism evidence="1 2">
    <name type="scientific">Chryseobacterium endophyticum</name>
    <dbReference type="NCBI Taxonomy" id="1854762"/>
    <lineage>
        <taxon>Bacteria</taxon>
        <taxon>Pseudomonadati</taxon>
        <taxon>Bacteroidota</taxon>
        <taxon>Flavobacteriia</taxon>
        <taxon>Flavobacteriales</taxon>
        <taxon>Weeksellaceae</taxon>
        <taxon>Chryseobacterium group</taxon>
        <taxon>Chryseobacterium</taxon>
    </lineage>
</organism>
<dbReference type="EMBL" id="CP154834">
    <property type="protein sequence ID" value="XAO75699.1"/>
    <property type="molecule type" value="Genomic_DNA"/>
</dbReference>
<protein>
    <submittedName>
        <fullName evidence="1">Uncharacterized protein</fullName>
    </submittedName>
</protein>
<dbReference type="RefSeq" id="WP_345767302.1">
    <property type="nucleotide sequence ID" value="NZ_CP154834.1"/>
</dbReference>
<keyword evidence="2" id="KW-1185">Reference proteome</keyword>
<dbReference type="AlphaFoldDB" id="A0AAU6WTC1"/>
<evidence type="ECO:0000313" key="2">
    <source>
        <dbReference type="Proteomes" id="UP001463665"/>
    </source>
</evidence>
<proteinExistence type="predicted"/>
<gene>
    <name evidence="1" type="ORF">AAFP95_07435</name>
</gene>
<name>A0AAU6WTC1_9FLAO</name>
<sequence>MDAVSDPVNANDVFFTNYMQDGTRGVYKMKYDPATKDFSLVKRYNMGTENDARRPVGLTFDDVNNLFVTLAFSNDGPTFGPFTAVGAYDRATDDFLIRNTAQNYGVAQKPLYYEGLLWIPTPRVNNFIAYDAKKRSIRRMTRNIY</sequence>